<feature type="transmembrane region" description="Helical" evidence="1">
    <location>
        <begin position="77"/>
        <end position="97"/>
    </location>
</feature>
<organism evidence="2 3">
    <name type="scientific">Sphingomonas ginkgonis</name>
    <dbReference type="NCBI Taxonomy" id="2315330"/>
    <lineage>
        <taxon>Bacteria</taxon>
        <taxon>Pseudomonadati</taxon>
        <taxon>Pseudomonadota</taxon>
        <taxon>Alphaproteobacteria</taxon>
        <taxon>Sphingomonadales</taxon>
        <taxon>Sphingomonadaceae</taxon>
        <taxon>Sphingomonas</taxon>
    </lineage>
</organism>
<evidence type="ECO:0000256" key="1">
    <source>
        <dbReference type="SAM" id="Phobius"/>
    </source>
</evidence>
<sequence length="286" mass="30764">MVSVAEPLSSGTSGTSVPLIDRVVRWSGWTLAGSVWASGAVFGLYMLLFFGGTALHGTLDRWNESLDFLHPANAPSATAGIGVHFLAGGLLLILGPLQLMGSIRRAYPALHRWLGRIYVAAAGIAGVGGLVFILVAGTIGGPVMNVGLAGYGVLVTLCSVKAYTEAQARRFERHRAWAIRLFSLVVGSWLFRIDYGFWFMIAGKVGHTHLFRGPFDYFMDFFFYLPNLVVAELFIRTRRMAPHSALKAGAAAVLVTASAFVLTASFYFAVQFWVPGMVSGVTGAPL</sequence>
<dbReference type="OrthoDB" id="8759010at2"/>
<dbReference type="InterPro" id="IPR018750">
    <property type="entry name" value="DUF2306_membrane"/>
</dbReference>
<accession>A0A3R9Z5S6</accession>
<keyword evidence="1" id="KW-1133">Transmembrane helix</keyword>
<proteinExistence type="predicted"/>
<dbReference type="Proteomes" id="UP000274661">
    <property type="component" value="Unassembled WGS sequence"/>
</dbReference>
<feature type="transmembrane region" description="Helical" evidence="1">
    <location>
        <begin position="117"/>
        <end position="137"/>
    </location>
</feature>
<keyword evidence="3" id="KW-1185">Reference proteome</keyword>
<keyword evidence="1" id="KW-0812">Transmembrane</keyword>
<comment type="caution">
    <text evidence="2">The sequence shown here is derived from an EMBL/GenBank/DDBJ whole genome shotgun (WGS) entry which is preliminary data.</text>
</comment>
<feature type="transmembrane region" description="Helical" evidence="1">
    <location>
        <begin position="181"/>
        <end position="201"/>
    </location>
</feature>
<protein>
    <submittedName>
        <fullName evidence="2">DUF2306 domain-containing protein</fullName>
    </submittedName>
</protein>
<gene>
    <name evidence="2" type="ORF">HMF7854_06020</name>
</gene>
<dbReference type="RefSeq" id="WP_126718263.1">
    <property type="nucleotide sequence ID" value="NZ_RWJF01000001.1"/>
</dbReference>
<feature type="transmembrane region" description="Helical" evidence="1">
    <location>
        <begin position="221"/>
        <end position="237"/>
    </location>
</feature>
<reference evidence="2 3" key="1">
    <citation type="submission" date="2018-12" db="EMBL/GenBank/DDBJ databases">
        <title>Sphingomonas sp. HMF7854 Genome sequencing and assembly.</title>
        <authorList>
            <person name="Cha I."/>
            <person name="Kang H."/>
            <person name="Kim H."/>
            <person name="Kang J."/>
            <person name="Joh K."/>
        </authorList>
    </citation>
    <scope>NUCLEOTIDE SEQUENCE [LARGE SCALE GENOMIC DNA]</scope>
    <source>
        <strain evidence="2 3">HMF7854</strain>
    </source>
</reference>
<evidence type="ECO:0000313" key="3">
    <source>
        <dbReference type="Proteomes" id="UP000274661"/>
    </source>
</evidence>
<keyword evidence="1" id="KW-0472">Membrane</keyword>
<feature type="transmembrane region" description="Helical" evidence="1">
    <location>
        <begin position="143"/>
        <end position="160"/>
    </location>
</feature>
<feature type="transmembrane region" description="Helical" evidence="1">
    <location>
        <begin position="249"/>
        <end position="270"/>
    </location>
</feature>
<dbReference type="AlphaFoldDB" id="A0A3R9Z5S6"/>
<dbReference type="EMBL" id="RWJF01000001">
    <property type="protein sequence ID" value="RST30431.1"/>
    <property type="molecule type" value="Genomic_DNA"/>
</dbReference>
<name>A0A3R9Z5S6_9SPHN</name>
<feature type="transmembrane region" description="Helical" evidence="1">
    <location>
        <begin position="35"/>
        <end position="57"/>
    </location>
</feature>
<evidence type="ECO:0000313" key="2">
    <source>
        <dbReference type="EMBL" id="RST30431.1"/>
    </source>
</evidence>
<dbReference type="Pfam" id="PF10067">
    <property type="entry name" value="DUF2306"/>
    <property type="match status" value="1"/>
</dbReference>